<keyword evidence="3" id="KW-0963">Cytoplasm</keyword>
<dbReference type="Proteomes" id="UP001178461">
    <property type="component" value="Chromosome 3"/>
</dbReference>
<dbReference type="InterPro" id="IPR006077">
    <property type="entry name" value="Vinculin/catenin"/>
</dbReference>
<evidence type="ECO:0000313" key="5">
    <source>
        <dbReference type="EMBL" id="CAI5771183.1"/>
    </source>
</evidence>
<dbReference type="InterPro" id="IPR036723">
    <property type="entry name" value="Alpha-catenin/vinculin-like_sf"/>
</dbReference>
<dbReference type="Gene3D" id="1.20.120.230">
    <property type="entry name" value="Alpha-catenin/vinculin-like"/>
    <property type="match status" value="2"/>
</dbReference>
<dbReference type="GO" id="GO:0008013">
    <property type="term" value="F:beta-catenin binding"/>
    <property type="evidence" value="ECO:0007669"/>
    <property type="project" value="TreeGrafter"/>
</dbReference>
<dbReference type="GO" id="GO:0016342">
    <property type="term" value="C:catenin complex"/>
    <property type="evidence" value="ECO:0007669"/>
    <property type="project" value="TreeGrafter"/>
</dbReference>
<sequence>MEPFSLYDITAVVYTKSTERIISPMVAELYHLIIAIQWGEVNREGLAGLQEAAEELAKATGQLSSTARRLAEESDDEVLKREMAPAAESLLISGENILLVSQKLLIQPDAKNCLEELAASAKRILVETIKVLQAEDDALVRKIIQAAHWLFNCLLVLEPAEDVSAMLVTFRSFSEALLLLTKLTERLLWDLKESCRKHLAQTLQLLKNCIPMLYTAKLSSLKHPGDEQVEVSKSYIFGLARSTVKELISQLRNKVGTKKLHERTGLFPHHLHNVLSLLSRPQSNKGEISFIVESLVFYCMLLADSSRGPVKLSLVQHCHRLLKFRKMIATNEGTLEGFPVENQRGGSIEEKCSAMRAEMENLDQAVRTAVLYQVLDNFVETKGPMKRLVEAAMQPCSPAENGGFLRKLKPLTTEFFNHSNQMLKATNFVLVTCTERKTIQSIEGCVDHLSRLLATVPALLSEMSHPPGRKGAPEKLHFLCQTWLSTTESLLMCLDKVVDLREFLKLCLQDMVEHKAGSEKALEEQQSGEFSQHASSLSKRAVQVVEFISRHLDRARDPIFRNGLLVPIKQLENAIPQVKVAADQCLARMASLQAKDEYSKRTKDLMEAACNVRLGLDECNQPDILSPLRVGVRSGILFKDVPDCFTPQDLIELDTQSTTKQSSSNNSELLEELSGRSIPVYSSSPPNPSGSDLFSEGASEKMDMHTLISEILAATKTHNVTSLNSACSDLLELSSCWVDAAKEALQVSKLPVSEELLQYREIVTLIPCLISSAREVDSNSIPCTETLQQTAVLLSERIDAVKQGLTVVASSWYSLARQLICIQSSPEFSDNAKVLGEIMEILQAVVQLAGKATRLEHDEGLPELPRLHETFLRVQAKLICVQARTKLLLEKALAVNQPRSSNKAELETMDAHCLLWSVTIQAFLNSVDQFIGRDVLSLTELRAKTKHPLCLQSSLAAVSESSLRIQEASRLSLLSCAEHSAKHEVTALKEQMKILTYSLLGVADVLTASPLPAPNLLVRFELLQRELAITAKVLLLQMSVINGEYLSSIRSIISRTQPVPRDKEAFEKHADELRANIQMVKKTIGDALESLSSEELRGNLLSTADCLLLLTDEVIRRAGELQSQLDKEHLLGDSVLYEWSATAAYLVKQLQSVKGAGEAVVEHVRRCLQNKEGHMPSSQSACQLQPPLQKELGSAKDQSPVTPKHKATKTGQGLLLAKDVTKTPLEDPQSGFKPSHSERNLRASPATLPGDSEKSGHDGCPIAQVTQQMTTQMSYMAKFLKRKGPIATKEQLISCAAQIISGGEALVKFAGIIAKNCLDERCATELLYAMEQTKTISYQLSIVSRVNASTGKSRSSAEHLVSNAQNLIQVALQMLKAAEVACVKGLRQPAPNSEEANVAAFCSRWRKSLWWHRAKEALNSDRDELGLRKKGSWTEPTFTSMTQELSAP</sequence>
<comment type="similarity">
    <text evidence="2">Belongs to the vinculin/alpha-catenin family.</text>
</comment>
<evidence type="ECO:0000256" key="2">
    <source>
        <dbReference type="ARBA" id="ARBA00008376"/>
    </source>
</evidence>
<evidence type="ECO:0000256" key="1">
    <source>
        <dbReference type="ARBA" id="ARBA00004496"/>
    </source>
</evidence>
<dbReference type="EMBL" id="OX395128">
    <property type="protein sequence ID" value="CAI5771183.1"/>
    <property type="molecule type" value="Genomic_DNA"/>
</dbReference>
<organism evidence="5 6">
    <name type="scientific">Podarcis lilfordi</name>
    <name type="common">Lilford's wall lizard</name>
    <dbReference type="NCBI Taxonomy" id="74358"/>
    <lineage>
        <taxon>Eukaryota</taxon>
        <taxon>Metazoa</taxon>
        <taxon>Chordata</taxon>
        <taxon>Craniata</taxon>
        <taxon>Vertebrata</taxon>
        <taxon>Euteleostomi</taxon>
        <taxon>Lepidosauria</taxon>
        <taxon>Squamata</taxon>
        <taxon>Bifurcata</taxon>
        <taxon>Unidentata</taxon>
        <taxon>Episquamata</taxon>
        <taxon>Laterata</taxon>
        <taxon>Lacertibaenia</taxon>
        <taxon>Lacertidae</taxon>
        <taxon>Podarcis</taxon>
    </lineage>
</organism>
<evidence type="ECO:0000256" key="4">
    <source>
        <dbReference type="SAM" id="MobiDB-lite"/>
    </source>
</evidence>
<name>A0AA35K6F6_9SAUR</name>
<evidence type="ECO:0000256" key="3">
    <source>
        <dbReference type="ARBA" id="ARBA00022490"/>
    </source>
</evidence>
<dbReference type="GO" id="GO:0016477">
    <property type="term" value="P:cell migration"/>
    <property type="evidence" value="ECO:0007669"/>
    <property type="project" value="TreeGrafter"/>
</dbReference>
<comment type="subcellular location">
    <subcellularLocation>
        <location evidence="1">Cytoplasm</location>
    </subcellularLocation>
</comment>
<dbReference type="GO" id="GO:0005912">
    <property type="term" value="C:adherens junction"/>
    <property type="evidence" value="ECO:0007669"/>
    <property type="project" value="TreeGrafter"/>
</dbReference>
<proteinExistence type="inferred from homology"/>
<dbReference type="GO" id="GO:0005737">
    <property type="term" value="C:cytoplasm"/>
    <property type="evidence" value="ECO:0007669"/>
    <property type="project" value="UniProtKB-SubCell"/>
</dbReference>
<reference evidence="5" key="1">
    <citation type="submission" date="2022-12" db="EMBL/GenBank/DDBJ databases">
        <authorList>
            <person name="Alioto T."/>
            <person name="Alioto T."/>
            <person name="Gomez Garrido J."/>
        </authorList>
    </citation>
    <scope>NUCLEOTIDE SEQUENCE</scope>
</reference>
<keyword evidence="6" id="KW-1185">Reference proteome</keyword>
<gene>
    <name evidence="5" type="ORF">PODLI_1B011451</name>
</gene>
<dbReference type="Pfam" id="PF01044">
    <property type="entry name" value="Vinculin"/>
    <property type="match status" value="2"/>
</dbReference>
<protein>
    <submittedName>
        <fullName evidence="5">Uncharacterized protein LOC114594788 isoform X1</fullName>
    </submittedName>
</protein>
<dbReference type="PANTHER" id="PTHR18914">
    <property type="entry name" value="ALPHA CATENIN"/>
    <property type="match status" value="1"/>
</dbReference>
<dbReference type="GO" id="GO:0051015">
    <property type="term" value="F:actin filament binding"/>
    <property type="evidence" value="ECO:0007669"/>
    <property type="project" value="InterPro"/>
</dbReference>
<dbReference type="PANTHER" id="PTHR18914:SF30">
    <property type="entry name" value="VINCULIN_ALPHA-CATENIN FAMILY MEMBER 1"/>
    <property type="match status" value="1"/>
</dbReference>
<dbReference type="SUPFAM" id="SSF47220">
    <property type="entry name" value="alpha-catenin/vinculin-like"/>
    <property type="match status" value="3"/>
</dbReference>
<accession>A0AA35K6F6</accession>
<dbReference type="GO" id="GO:0098609">
    <property type="term" value="P:cell-cell adhesion"/>
    <property type="evidence" value="ECO:0007669"/>
    <property type="project" value="TreeGrafter"/>
</dbReference>
<feature type="region of interest" description="Disordered" evidence="4">
    <location>
        <begin position="1190"/>
        <end position="1260"/>
    </location>
</feature>
<dbReference type="Gene3D" id="1.20.120.810">
    <property type="entry name" value="Vinculin, Vh2 four-helix bundle"/>
    <property type="match status" value="2"/>
</dbReference>
<evidence type="ECO:0000313" key="6">
    <source>
        <dbReference type="Proteomes" id="UP001178461"/>
    </source>
</evidence>